<dbReference type="SUPFAM" id="SSF56112">
    <property type="entry name" value="Protein kinase-like (PK-like)"/>
    <property type="match status" value="1"/>
</dbReference>
<feature type="compositionally biased region" description="Basic and acidic residues" evidence="1">
    <location>
        <begin position="586"/>
        <end position="596"/>
    </location>
</feature>
<dbReference type="Gene3D" id="2.60.120.260">
    <property type="entry name" value="Galactose-binding domain-like"/>
    <property type="match status" value="1"/>
</dbReference>
<evidence type="ECO:0000313" key="4">
    <source>
        <dbReference type="Proteomes" id="UP000289954"/>
    </source>
</evidence>
<evidence type="ECO:0000256" key="1">
    <source>
        <dbReference type="SAM" id="MobiDB-lite"/>
    </source>
</evidence>
<keyword evidence="4" id="KW-1185">Reference proteome</keyword>
<proteinExistence type="predicted"/>
<dbReference type="Proteomes" id="UP000289954">
    <property type="component" value="Unassembled WGS sequence"/>
</dbReference>
<feature type="compositionally biased region" description="Pro residues" evidence="1">
    <location>
        <begin position="330"/>
        <end position="339"/>
    </location>
</feature>
<protein>
    <recommendedName>
        <fullName evidence="5">Protein kinase domain-containing protein</fullName>
    </recommendedName>
</protein>
<reference evidence="3 4" key="1">
    <citation type="submission" date="2019-01" db="EMBL/GenBank/DDBJ databases">
        <title>Draft genome sequence of Cellulomonas takizawaensis strain TKZ-21.</title>
        <authorList>
            <person name="Yamamura H."/>
            <person name="Hayashi T."/>
            <person name="Hamada M."/>
            <person name="Serisawa Y."/>
            <person name="Matsuyama K."/>
            <person name="Nakagawa Y."/>
            <person name="Otoguro M."/>
            <person name="Yanagida F."/>
            <person name="Hayakawa M."/>
        </authorList>
    </citation>
    <scope>NUCLEOTIDE SEQUENCE [LARGE SCALE GENOMIC DNA]</scope>
    <source>
        <strain evidence="3 4">NBRC12680</strain>
    </source>
</reference>
<dbReference type="OrthoDB" id="9786339at2"/>
<keyword evidence="2" id="KW-1133">Transmembrane helix</keyword>
<comment type="caution">
    <text evidence="3">The sequence shown here is derived from an EMBL/GenBank/DDBJ whole genome shotgun (WGS) entry which is preliminary data.</text>
</comment>
<sequence length="706" mass="71659">MSEVGRGTVLAGRYRIVAPAPSDLQGASAWQATDQILDRPVRVRVLEAGAVAPALDAARRASLVTDARLVRVLDVGTHEGAGYVVSEQITGPSLAQLVARSPLTPDQARAVVGEAASALEVARRRGVHHLALRPSALHVNSDGRVLLAGLAIDAALLGTSGGDARTTTRADAVGLVRLLYVALTGRWPADPQRPGGGEPLPDAPLVEGWPAPPSDLVPGVPADLDTLCGVTLGPHDDGPHSPGELVRELEPWGEIRAVASVPDASTAVVGGAVAASASIADIVSQDTQPVSVQRHSVRSAFDEPAPGANRPGTPPPAVPSRTSTLTGPAAPVPPGPVPSRPAAAAAPVGAPPAGPPVEQTLVGAPPTMPAFVPPPGPDAQHTMAMPPDVAGATQVMPADAERAGVPRFVSHAAPASAASAAVPRAPQPPPVGPGGPAGPGGAPVRRSTSDYRTAPAVVGAGGPPPVVSPFGGDDAPEGFEELGWEEPGEPRRRRFDPTMLVLAVVGVAVVIGVIIAFKSLFASLGGGDQDPAAEPAPEQTQVQPEESGAPQEQPTEGTEPEAPAGGPPVIASSTSFDPSDADGEHEEAVTRAHDGDPSTFWYTQTYKRDDFAGFKNAVGYIVNLQSPATVSQVKLHVNGNGGNVEIRATDAANPGGGTVLASGPVSPDTTFTFDPTELSTVVVWITQLPTAADGGFRLELNEMSLG</sequence>
<gene>
    <name evidence="3" type="ORF">CBZ_03720</name>
</gene>
<keyword evidence="2" id="KW-0472">Membrane</keyword>
<feature type="transmembrane region" description="Helical" evidence="2">
    <location>
        <begin position="500"/>
        <end position="521"/>
    </location>
</feature>
<dbReference type="InterPro" id="IPR011009">
    <property type="entry name" value="Kinase-like_dom_sf"/>
</dbReference>
<dbReference type="AlphaFoldDB" id="A0A402DMH4"/>
<name>A0A402DMH4_9CELL</name>
<evidence type="ECO:0000256" key="2">
    <source>
        <dbReference type="SAM" id="Phobius"/>
    </source>
</evidence>
<accession>A0A402DMH4</accession>
<dbReference type="Gene3D" id="3.30.200.20">
    <property type="entry name" value="Phosphorylase Kinase, domain 1"/>
    <property type="match status" value="1"/>
</dbReference>
<keyword evidence="2" id="KW-0812">Transmembrane</keyword>
<evidence type="ECO:0008006" key="5">
    <source>
        <dbReference type="Google" id="ProtNLM"/>
    </source>
</evidence>
<feature type="region of interest" description="Disordered" evidence="1">
    <location>
        <begin position="419"/>
        <end position="492"/>
    </location>
</feature>
<feature type="compositionally biased region" description="Acidic residues" evidence="1">
    <location>
        <begin position="474"/>
        <end position="487"/>
    </location>
</feature>
<dbReference type="EMBL" id="BIMR01000018">
    <property type="protein sequence ID" value="GCE75316.1"/>
    <property type="molecule type" value="Genomic_DNA"/>
</dbReference>
<evidence type="ECO:0000313" key="3">
    <source>
        <dbReference type="EMBL" id="GCE75316.1"/>
    </source>
</evidence>
<organism evidence="3 4">
    <name type="scientific">Cellulomonas biazotea</name>
    <dbReference type="NCBI Taxonomy" id="1709"/>
    <lineage>
        <taxon>Bacteria</taxon>
        <taxon>Bacillati</taxon>
        <taxon>Actinomycetota</taxon>
        <taxon>Actinomycetes</taxon>
        <taxon>Micrococcales</taxon>
        <taxon>Cellulomonadaceae</taxon>
        <taxon>Cellulomonas</taxon>
    </lineage>
</organism>
<feature type="region of interest" description="Disordered" evidence="1">
    <location>
        <begin position="528"/>
        <end position="599"/>
    </location>
</feature>
<dbReference type="CDD" id="cd13973">
    <property type="entry name" value="PK_MviN-like"/>
    <property type="match status" value="1"/>
</dbReference>
<dbReference type="Gene3D" id="1.10.510.10">
    <property type="entry name" value="Transferase(Phosphotransferase) domain 1"/>
    <property type="match status" value="1"/>
</dbReference>
<feature type="region of interest" description="Disordered" evidence="1">
    <location>
        <begin position="301"/>
        <end position="358"/>
    </location>
</feature>
<dbReference type="RefSeq" id="WP_130779933.1">
    <property type="nucleotide sequence ID" value="NZ_BIMR01000018.1"/>
</dbReference>
<feature type="compositionally biased region" description="Low complexity" evidence="1">
    <location>
        <begin position="549"/>
        <end position="568"/>
    </location>
</feature>